<evidence type="ECO:0000256" key="2">
    <source>
        <dbReference type="SAM" id="MobiDB-lite"/>
    </source>
</evidence>
<dbReference type="AlphaFoldDB" id="A0AAN8W7M2"/>
<gene>
    <name evidence="3" type="ORF">RJ641_001121</name>
</gene>
<proteinExistence type="predicted"/>
<feature type="region of interest" description="Disordered" evidence="2">
    <location>
        <begin position="1"/>
        <end position="103"/>
    </location>
</feature>
<organism evidence="3 4">
    <name type="scientific">Dillenia turbinata</name>
    <dbReference type="NCBI Taxonomy" id="194707"/>
    <lineage>
        <taxon>Eukaryota</taxon>
        <taxon>Viridiplantae</taxon>
        <taxon>Streptophyta</taxon>
        <taxon>Embryophyta</taxon>
        <taxon>Tracheophyta</taxon>
        <taxon>Spermatophyta</taxon>
        <taxon>Magnoliopsida</taxon>
        <taxon>eudicotyledons</taxon>
        <taxon>Gunneridae</taxon>
        <taxon>Pentapetalae</taxon>
        <taxon>Dilleniales</taxon>
        <taxon>Dilleniaceae</taxon>
        <taxon>Dillenia</taxon>
    </lineage>
</organism>
<protein>
    <recommendedName>
        <fullName evidence="5">IRK-interacting protein</fullName>
    </recommendedName>
</protein>
<keyword evidence="1" id="KW-0175">Coiled coil</keyword>
<comment type="caution">
    <text evidence="3">The sequence shown here is derived from an EMBL/GenBank/DDBJ whole genome shotgun (WGS) entry which is preliminary data.</text>
</comment>
<evidence type="ECO:0000313" key="4">
    <source>
        <dbReference type="Proteomes" id="UP001370490"/>
    </source>
</evidence>
<dbReference type="InterPro" id="IPR042316">
    <property type="entry name" value="IRKI-like"/>
</dbReference>
<evidence type="ECO:0000256" key="1">
    <source>
        <dbReference type="SAM" id="Coils"/>
    </source>
</evidence>
<evidence type="ECO:0000313" key="3">
    <source>
        <dbReference type="EMBL" id="KAK6947648.1"/>
    </source>
</evidence>
<feature type="coiled-coil region" evidence="1">
    <location>
        <begin position="175"/>
        <end position="230"/>
    </location>
</feature>
<feature type="compositionally biased region" description="Low complexity" evidence="2">
    <location>
        <begin position="56"/>
        <end position="65"/>
    </location>
</feature>
<dbReference type="PANTHER" id="PTHR31029:SF4">
    <property type="entry name" value="CYCLIN-DEPENDENT KINASE-LIKE PROTEIN"/>
    <property type="match status" value="1"/>
</dbReference>
<evidence type="ECO:0008006" key="5">
    <source>
        <dbReference type="Google" id="ProtNLM"/>
    </source>
</evidence>
<reference evidence="3 4" key="1">
    <citation type="submission" date="2023-12" db="EMBL/GenBank/DDBJ databases">
        <title>A high-quality genome assembly for Dillenia turbinata (Dilleniales).</title>
        <authorList>
            <person name="Chanderbali A."/>
        </authorList>
    </citation>
    <scope>NUCLEOTIDE SEQUENCE [LARGE SCALE GENOMIC DNA]</scope>
    <source>
        <strain evidence="3">LSX21</strain>
        <tissue evidence="3">Leaf</tissue>
    </source>
</reference>
<keyword evidence="4" id="KW-1185">Reference proteome</keyword>
<dbReference type="EMBL" id="JBAMMX010000001">
    <property type="protein sequence ID" value="KAK6947648.1"/>
    <property type="molecule type" value="Genomic_DNA"/>
</dbReference>
<feature type="compositionally biased region" description="Low complexity" evidence="2">
    <location>
        <begin position="1"/>
        <end position="19"/>
    </location>
</feature>
<dbReference type="PANTHER" id="PTHR31029">
    <property type="entry name" value="CYCLIN-DEPENDENT KINASE-LIKE PROTEIN"/>
    <property type="match status" value="1"/>
</dbReference>
<name>A0AAN8W7M2_9MAGN</name>
<accession>A0AAN8W7M2</accession>
<dbReference type="Proteomes" id="UP001370490">
    <property type="component" value="Unassembled WGS sequence"/>
</dbReference>
<sequence>MAPFSSSSSPSSSSKSSTISPPPPPHHSPFFTPIRESDREEYDDDEEGDKRVGYRKSTPSPTSTNSKHHHTTTPSGNSSARKRTESETANGEGGRSVSCNNCRPSTREKISVVPLDNNVNNRNSTSSFSSTLASPNGIFRTILSNLVKKSPRSSSTESSLSSTANAREEQWKIAVAELSHKLIQATRKRDEALLEASRLKSSMTELEIKLNKLEIYCQNLKSELEVCANNSSPHQPRKDHQIQVQQPQSFKCWKSDEKVVGNFLIAVSEARSSVKLLTRSLALQLRQMTTHNKVYERINTLLQPYDIKFSTSKNPRTFLSYLEALLNKSFFEDFETIGFQKNSSIQNLNPLHCCEANYSSYNNLRGLTWEEVLNKGTKHFSEDFSRFCDRKMSEIVAMLGWNRAWPEPLLQAFFYASKSVWLVHLLATSVHPILPIFRVDKNVGFDSAYMEDMGGDKARKLVPTLVRIMVAPGFYVHDNVVKCKVLCSYHSTVGFTTSPT</sequence>